<reference evidence="1 2" key="2">
    <citation type="submission" date="2014-10" db="EMBL/GenBank/DDBJ databases">
        <title>Paracoccus sanguinis sp. nov., isolated from clinical specimens of New York State patients.</title>
        <authorList>
            <person name="Mingle L.A."/>
            <person name="Cole J.A."/>
            <person name="Lapierre P."/>
            <person name="Musser K.A."/>
        </authorList>
    </citation>
    <scope>NUCLEOTIDE SEQUENCE [LARGE SCALE GENOMIC DNA]</scope>
    <source>
        <strain evidence="1 2">HAMBI 3106</strain>
    </source>
</reference>
<keyword evidence="2" id="KW-1185">Reference proteome</keyword>
<evidence type="ECO:0000313" key="1">
    <source>
        <dbReference type="EMBL" id="KGJ08100.1"/>
    </source>
</evidence>
<sequence length="69" mass="8240">MAKCLMRRWRMEMLQIITYPLKRVNISVRPTKAEILKPPTELPQVDCLVSLRLMYHATFAIRLRRKARS</sequence>
<organism evidence="1 2">
    <name type="scientific">Paracoccus sphaerophysae</name>
    <dbReference type="NCBI Taxonomy" id="690417"/>
    <lineage>
        <taxon>Bacteria</taxon>
        <taxon>Pseudomonadati</taxon>
        <taxon>Pseudomonadota</taxon>
        <taxon>Alphaproteobacteria</taxon>
        <taxon>Rhodobacterales</taxon>
        <taxon>Paracoccaceae</taxon>
        <taxon>Paracoccus</taxon>
    </lineage>
</organism>
<dbReference type="EMBL" id="JRKS01000013">
    <property type="protein sequence ID" value="KGJ08100.1"/>
    <property type="molecule type" value="Genomic_DNA"/>
</dbReference>
<accession>A0A099FBH1</accession>
<evidence type="ECO:0000313" key="2">
    <source>
        <dbReference type="Proteomes" id="UP000029917"/>
    </source>
</evidence>
<dbReference type="AlphaFoldDB" id="A0A099FBH1"/>
<proteinExistence type="predicted"/>
<comment type="caution">
    <text evidence="1">The sequence shown here is derived from an EMBL/GenBank/DDBJ whole genome shotgun (WGS) entry which is preliminary data.</text>
</comment>
<name>A0A099FBH1_9RHOB</name>
<dbReference type="Proteomes" id="UP000029917">
    <property type="component" value="Unassembled WGS sequence"/>
</dbReference>
<gene>
    <name evidence="1" type="ORF">IC63_06195</name>
</gene>
<reference evidence="1 2" key="1">
    <citation type="submission" date="2014-09" db="EMBL/GenBank/DDBJ databases">
        <authorList>
            <person name="McGinnis J.M."/>
            <person name="Wolfgang W.J."/>
        </authorList>
    </citation>
    <scope>NUCLEOTIDE SEQUENCE [LARGE SCALE GENOMIC DNA]</scope>
    <source>
        <strain evidence="1 2">HAMBI 3106</strain>
    </source>
</reference>
<protein>
    <submittedName>
        <fullName evidence="1">Uncharacterized protein</fullName>
    </submittedName>
</protein>